<feature type="region of interest" description="Disordered" evidence="7">
    <location>
        <begin position="225"/>
        <end position="256"/>
    </location>
</feature>
<keyword evidence="4 8" id="KW-0812">Transmembrane</keyword>
<feature type="transmembrane region" description="Helical" evidence="8">
    <location>
        <begin position="35"/>
        <end position="53"/>
    </location>
</feature>
<evidence type="ECO:0000256" key="7">
    <source>
        <dbReference type="SAM" id="MobiDB-lite"/>
    </source>
</evidence>
<organism evidence="10 11">
    <name type="scientific">Bifidobacterium thermacidophilum</name>
    <dbReference type="NCBI Taxonomy" id="246618"/>
    <lineage>
        <taxon>Bacteria</taxon>
        <taxon>Bacillati</taxon>
        <taxon>Actinomycetota</taxon>
        <taxon>Actinomycetes</taxon>
        <taxon>Bifidobacteriales</taxon>
        <taxon>Bifidobacteriaceae</taxon>
        <taxon>Bifidobacterium</taxon>
    </lineage>
</organism>
<evidence type="ECO:0000259" key="9">
    <source>
        <dbReference type="Pfam" id="PF09335"/>
    </source>
</evidence>
<feature type="domain" description="VTT" evidence="9">
    <location>
        <begin position="53"/>
        <end position="180"/>
    </location>
</feature>
<feature type="compositionally biased region" description="Basic residues" evidence="7">
    <location>
        <begin position="247"/>
        <end position="256"/>
    </location>
</feature>
<comment type="similarity">
    <text evidence="2">Belongs to the DedA family.</text>
</comment>
<sequence length="256" mass="27787">MRVYALATTAPMCDTSDGGLIGTITTWLVELMESIGGIGVMLAIALESIFPPIPSEIILPLAGFTASRGTMSLPAAIVWATVGSLVGALTLYGVSRLVGLHRIHRAADLIPGVSRDDVNRASDWFSRYGTWSVLIGRVIPVVRSLISIPAGFNRMNLIQFSGWTLLGSAVWNTVLVTAGYLLGDNWCSILGVLNVFEDVVIAVVIVVVLAFIVLRTRKLIEGRRTRAEETDETDAQRGTTCRSGDGHRRKRDDHER</sequence>
<keyword evidence="3" id="KW-1003">Cell membrane</keyword>
<reference evidence="10 11" key="1">
    <citation type="submission" date="2022-09" db="EMBL/GenBank/DDBJ databases">
        <title>Genome sequencing of four strains from tibetan pig.</title>
        <authorList>
            <person name="Feng J."/>
        </authorList>
    </citation>
    <scope>NUCLEOTIDE SEQUENCE [LARGE SCALE GENOMIC DNA]</scope>
    <source>
        <strain evidence="10 11">11-1-1</strain>
    </source>
</reference>
<feature type="transmembrane region" description="Helical" evidence="8">
    <location>
        <begin position="163"/>
        <end position="183"/>
    </location>
</feature>
<evidence type="ECO:0000256" key="6">
    <source>
        <dbReference type="ARBA" id="ARBA00023136"/>
    </source>
</evidence>
<evidence type="ECO:0000256" key="5">
    <source>
        <dbReference type="ARBA" id="ARBA00022989"/>
    </source>
</evidence>
<comment type="subcellular location">
    <subcellularLocation>
        <location evidence="1">Cell membrane</location>
        <topology evidence="1">Multi-pass membrane protein</topology>
    </subcellularLocation>
</comment>
<dbReference type="EMBL" id="JAOQBW010000002">
    <property type="protein sequence ID" value="MFK3576200.1"/>
    <property type="molecule type" value="Genomic_DNA"/>
</dbReference>
<name>A0ABW8KNR3_9BIFI</name>
<evidence type="ECO:0000313" key="11">
    <source>
        <dbReference type="Proteomes" id="UP001620273"/>
    </source>
</evidence>
<evidence type="ECO:0000256" key="1">
    <source>
        <dbReference type="ARBA" id="ARBA00004651"/>
    </source>
</evidence>
<feature type="transmembrane region" description="Helical" evidence="8">
    <location>
        <begin position="73"/>
        <end position="94"/>
    </location>
</feature>
<keyword evidence="6 8" id="KW-0472">Membrane</keyword>
<evidence type="ECO:0000256" key="2">
    <source>
        <dbReference type="ARBA" id="ARBA00010792"/>
    </source>
</evidence>
<dbReference type="InterPro" id="IPR051311">
    <property type="entry name" value="DedA_domain"/>
</dbReference>
<feature type="transmembrane region" description="Helical" evidence="8">
    <location>
        <begin position="189"/>
        <end position="214"/>
    </location>
</feature>
<evidence type="ECO:0000256" key="3">
    <source>
        <dbReference type="ARBA" id="ARBA00022475"/>
    </source>
</evidence>
<evidence type="ECO:0000256" key="8">
    <source>
        <dbReference type="SAM" id="Phobius"/>
    </source>
</evidence>
<accession>A0ABW8KNR3</accession>
<evidence type="ECO:0000256" key="4">
    <source>
        <dbReference type="ARBA" id="ARBA00022692"/>
    </source>
</evidence>
<dbReference type="Pfam" id="PF09335">
    <property type="entry name" value="VTT_dom"/>
    <property type="match status" value="1"/>
</dbReference>
<keyword evidence="5 8" id="KW-1133">Transmembrane helix</keyword>
<dbReference type="PANTHER" id="PTHR42709">
    <property type="entry name" value="ALKALINE PHOSPHATASE LIKE PROTEIN"/>
    <property type="match status" value="1"/>
</dbReference>
<protein>
    <submittedName>
        <fullName evidence="10">DedA family protein</fullName>
    </submittedName>
</protein>
<dbReference type="InterPro" id="IPR032816">
    <property type="entry name" value="VTT_dom"/>
</dbReference>
<comment type="caution">
    <text evidence="10">The sequence shown here is derived from an EMBL/GenBank/DDBJ whole genome shotgun (WGS) entry which is preliminary data.</text>
</comment>
<keyword evidence="11" id="KW-1185">Reference proteome</keyword>
<dbReference type="Proteomes" id="UP001620273">
    <property type="component" value="Unassembled WGS sequence"/>
</dbReference>
<proteinExistence type="inferred from homology"/>
<evidence type="ECO:0000313" key="10">
    <source>
        <dbReference type="EMBL" id="MFK3576200.1"/>
    </source>
</evidence>
<dbReference type="PANTHER" id="PTHR42709:SF6">
    <property type="entry name" value="UNDECAPRENYL PHOSPHATE TRANSPORTER A"/>
    <property type="match status" value="1"/>
</dbReference>
<gene>
    <name evidence="10" type="ORF">OCH74_04905</name>
</gene>